<feature type="region of interest" description="Disordered" evidence="1">
    <location>
        <begin position="563"/>
        <end position="589"/>
    </location>
</feature>
<feature type="compositionally biased region" description="Basic and acidic residues" evidence="1">
    <location>
        <begin position="1103"/>
        <end position="1118"/>
    </location>
</feature>
<dbReference type="CDD" id="cd18186">
    <property type="entry name" value="BTB_POZ_ZBTB_KLHL-like"/>
    <property type="match status" value="3"/>
</dbReference>
<dbReference type="STRING" id="670580.A0A1X6N6W7"/>
<dbReference type="PROSITE" id="PS50097">
    <property type="entry name" value="BTB"/>
    <property type="match status" value="2"/>
</dbReference>
<dbReference type="InterPro" id="IPR011333">
    <property type="entry name" value="SKP1/BTB/POZ_sf"/>
</dbReference>
<dbReference type="InterPro" id="IPR000210">
    <property type="entry name" value="BTB/POZ_dom"/>
</dbReference>
<dbReference type="SMART" id="SM00225">
    <property type="entry name" value="BTB"/>
    <property type="match status" value="4"/>
</dbReference>
<dbReference type="EMBL" id="KZ110594">
    <property type="protein sequence ID" value="OSX64365.1"/>
    <property type="molecule type" value="Genomic_DNA"/>
</dbReference>
<reference evidence="3 4" key="1">
    <citation type="submission" date="2017-04" db="EMBL/GenBank/DDBJ databases">
        <title>Genome Sequence of the Model Brown-Rot Fungus Postia placenta SB12.</title>
        <authorList>
            <consortium name="DOE Joint Genome Institute"/>
            <person name="Gaskell J."/>
            <person name="Kersten P."/>
            <person name="Larrondo L.F."/>
            <person name="Canessa P."/>
            <person name="Martinez D."/>
            <person name="Hibbett D."/>
            <person name="Schmoll M."/>
            <person name="Kubicek C.P."/>
            <person name="Martinez A.T."/>
            <person name="Yadav J."/>
            <person name="Master E."/>
            <person name="Magnuson J.K."/>
            <person name="James T."/>
            <person name="Yaver D."/>
            <person name="Berka R."/>
            <person name="Labutti K."/>
            <person name="Lipzen A."/>
            <person name="Aerts A."/>
            <person name="Barry K."/>
            <person name="Henrissat B."/>
            <person name="Blanchette R."/>
            <person name="Grigoriev I."/>
            <person name="Cullen D."/>
        </authorList>
    </citation>
    <scope>NUCLEOTIDE SEQUENCE [LARGE SCALE GENOMIC DNA]</scope>
    <source>
        <strain evidence="3 4">MAD-698-R-SB12</strain>
    </source>
</reference>
<gene>
    <name evidence="3" type="ORF">POSPLADRAFT_1180038</name>
</gene>
<evidence type="ECO:0000259" key="2">
    <source>
        <dbReference type="PROSITE" id="PS50097"/>
    </source>
</evidence>
<protein>
    <recommendedName>
        <fullName evidence="2">BTB domain-containing protein</fullName>
    </recommendedName>
</protein>
<feature type="region of interest" description="Disordered" evidence="1">
    <location>
        <begin position="1084"/>
        <end position="1118"/>
    </location>
</feature>
<accession>A0A1X6N6W7</accession>
<name>A0A1X6N6W7_9APHY</name>
<organism evidence="3 4">
    <name type="scientific">Postia placenta MAD-698-R-SB12</name>
    <dbReference type="NCBI Taxonomy" id="670580"/>
    <lineage>
        <taxon>Eukaryota</taxon>
        <taxon>Fungi</taxon>
        <taxon>Dikarya</taxon>
        <taxon>Basidiomycota</taxon>
        <taxon>Agaricomycotina</taxon>
        <taxon>Agaricomycetes</taxon>
        <taxon>Polyporales</taxon>
        <taxon>Adustoporiaceae</taxon>
        <taxon>Rhodonia</taxon>
    </lineage>
</organism>
<evidence type="ECO:0000313" key="4">
    <source>
        <dbReference type="Proteomes" id="UP000194127"/>
    </source>
</evidence>
<dbReference type="Proteomes" id="UP000194127">
    <property type="component" value="Unassembled WGS sequence"/>
</dbReference>
<dbReference type="Gene3D" id="3.30.710.10">
    <property type="entry name" value="Potassium Channel Kv1.1, Chain A"/>
    <property type="match status" value="4"/>
</dbReference>
<feature type="domain" description="BTB" evidence="2">
    <location>
        <begin position="228"/>
        <end position="296"/>
    </location>
</feature>
<dbReference type="Pfam" id="PF00651">
    <property type="entry name" value="BTB"/>
    <property type="match status" value="4"/>
</dbReference>
<feature type="region of interest" description="Disordered" evidence="1">
    <location>
        <begin position="196"/>
        <end position="224"/>
    </location>
</feature>
<dbReference type="RefSeq" id="XP_024341159.1">
    <property type="nucleotide sequence ID" value="XM_024488720.1"/>
</dbReference>
<keyword evidence="4" id="KW-1185">Reference proteome</keyword>
<evidence type="ECO:0000256" key="1">
    <source>
        <dbReference type="SAM" id="MobiDB-lite"/>
    </source>
</evidence>
<dbReference type="GeneID" id="36333669"/>
<proteinExistence type="predicted"/>
<dbReference type="SUPFAM" id="SSF54695">
    <property type="entry name" value="POZ domain"/>
    <property type="match status" value="3"/>
</dbReference>
<dbReference type="OrthoDB" id="71307at2759"/>
<evidence type="ECO:0000313" key="3">
    <source>
        <dbReference type="EMBL" id="OSX64365.1"/>
    </source>
</evidence>
<feature type="domain" description="BTB" evidence="2">
    <location>
        <begin position="596"/>
        <end position="668"/>
    </location>
</feature>
<feature type="compositionally biased region" description="Basic and acidic residues" evidence="1">
    <location>
        <begin position="200"/>
        <end position="209"/>
    </location>
</feature>
<feature type="compositionally biased region" description="Polar residues" evidence="1">
    <location>
        <begin position="572"/>
        <end position="582"/>
    </location>
</feature>
<sequence length="1325" mass="146412">MEEDPPLPEKLQDASPPFDNPSADTIVRSLDRVHFHVHSAILSEASSVLQSMRCESQTPGVQANTPPIIDLPEESWALDLLLRLCYPVADPVLNSLEEVEAILGAAVKYEMDQVVVLARRILVGFLESGADPLRIWAIAIRFLFEDDARAAANKVKSLLPAQKSPEELRHITAGDYYRLAQFHRAKGSVEDGFLFSKQPSLDEHPHPHPDSPPPPDRGPDAFFDHPYTDTICRSSDAIEYPVHKIMLSMASPVLRDMITKATDDGSPPDTAPHTRAIVLDLPEDSRILGTLLKMCYPVEDADISIGHATFADVAQAAQKYHMDRVTETIGRIVDRLADAGPLQAYLAVARSGVPSLMVRAADRTMSHASLQEEYTAELEGAPADLYYRLLKYYDTRGTAVNRVSAKLKLTAYWDKASAADAESAGALRQSCSCGGCMAWSGERKACMESVKSWATSRAKDAVDAVAKCPEAYSVPQGGTMLLRSVQKGFWCSSCEQITSHFAQVDDYVQDEYAGAVAGLGAAADTLLAGSNDNTERYRVITRWEMRRWFRAWRRGAFPTPTLIQTPIGIMNPSPSDAETSRLTTPDAPPPFNNPAADTILRSSDGVDFCVYSVILTEASPFFKGMFSLPQPSGGAEAETGNNFKDDGRPVVDTAEDSKVLNSLLRLCYPITEPVLEDLHDVELVLEAANKYEMAQATARLTRILRTFVDSNPLRVWAIATRLRLEADALYAAKKTLGLQLLDSFPPEMRDVSAGAYYRLLKYHREKGSADRVVTFSSPPIVENADGSTTDTIVTTRNFFDHSFADVVCRSSDGVDLPVHRIVLYMASPTLLGRVTEPSGRSSEGASAPAVLQLEERGSVLAALMKLCYPIDEQDVVYDNLHLLRALKDAAERYEMRRVVNAIQKSWERITRREPLRAYLLVAKAKLWDYAREAARRSLRRGGLEDEYIPEMENVAAEVYHRLLKYREACRAAVAEQNAEVDIEAWWHAAVKEEVAPAQNDVSDQAGTAAHADLPGQAQTSCPTDASVQAEEILQAEVNVENENEMHVEPDVQAEAEAQTEAGVQAEAEAGMQVEEQEPVLVEAPHQEAAQQGAEPENATSRPVEPEAGREEEDKCRCGKHGDVRPTRQKCLKCARQWISDKVQTALETVTEEPETWNELSRDVLVQSVEAGCWCSDCEQIARFFTRMDAYMYKTLREVVSAVRLSRCLADSSHDAYPNDDTRRMLNGNACPIDHARAMEERMTHNIAIDRQKSETARHILNANGSPVLRTDKRDSTSPLRIGSTTVNVSASRRSVTTSAPTICLRQPLLFPIDAICASLRAVKKE</sequence>
<feature type="region of interest" description="Disordered" evidence="1">
    <location>
        <begin position="1"/>
        <end position="22"/>
    </location>
</feature>